<evidence type="ECO:0008006" key="3">
    <source>
        <dbReference type="Google" id="ProtNLM"/>
    </source>
</evidence>
<dbReference type="Proteomes" id="UP001165413">
    <property type="component" value="Unassembled WGS sequence"/>
</dbReference>
<accession>A0AA42BNI8</accession>
<evidence type="ECO:0000313" key="2">
    <source>
        <dbReference type="Proteomes" id="UP001165413"/>
    </source>
</evidence>
<evidence type="ECO:0000313" key="1">
    <source>
        <dbReference type="EMBL" id="MCP3429742.1"/>
    </source>
</evidence>
<dbReference type="EMBL" id="JANATA010000034">
    <property type="protein sequence ID" value="MCP3429742.1"/>
    <property type="molecule type" value="Genomic_DNA"/>
</dbReference>
<reference evidence="1" key="1">
    <citation type="submission" date="2022-07" db="EMBL/GenBank/DDBJ databases">
        <title>Characterization of the Novel Bacterium Alteromonas immobilis LMIT006 and Alteromonas gregis LMIT007.</title>
        <authorList>
            <person name="Lin X."/>
        </authorList>
    </citation>
    <scope>NUCLEOTIDE SEQUENCE</scope>
    <source>
        <strain evidence="1">LMIT007</strain>
    </source>
</reference>
<sequence>MSGTTYDIEYGFRYNPASQISQLTRSNNVYSYRAARPSLDYTVNGLNQYTTVAGKAFTYDDNGNLTQDTTQQYTFNNANQLVRIEDRGPCEWCVVL</sequence>
<dbReference type="AlphaFoldDB" id="A0AA42BNI8"/>
<dbReference type="RefSeq" id="WP_254102453.1">
    <property type="nucleotide sequence ID" value="NZ_JANATA010000034.1"/>
</dbReference>
<organism evidence="1 2">
    <name type="scientific">Opacimonas viscosa</name>
    <dbReference type="NCBI Taxonomy" id="2961944"/>
    <lineage>
        <taxon>Bacteria</taxon>
        <taxon>Pseudomonadati</taxon>
        <taxon>Pseudomonadota</taxon>
        <taxon>Gammaproteobacteria</taxon>
        <taxon>Alteromonadales</taxon>
        <taxon>Alteromonadaceae</taxon>
        <taxon>Opacimonas</taxon>
    </lineage>
</organism>
<proteinExistence type="predicted"/>
<keyword evidence="2" id="KW-1185">Reference proteome</keyword>
<dbReference type="Gene3D" id="2.180.10.10">
    <property type="entry name" value="RHS repeat-associated core"/>
    <property type="match status" value="1"/>
</dbReference>
<name>A0AA42BNI8_9ALTE</name>
<protein>
    <recommendedName>
        <fullName evidence="3">YD repeat-containing protein</fullName>
    </recommendedName>
</protein>
<comment type="caution">
    <text evidence="1">The sequence shown here is derived from an EMBL/GenBank/DDBJ whole genome shotgun (WGS) entry which is preliminary data.</text>
</comment>
<gene>
    <name evidence="1" type="ORF">NLF92_12420</name>
</gene>